<feature type="transmembrane region" description="Helical" evidence="8">
    <location>
        <begin position="57"/>
        <end position="74"/>
    </location>
</feature>
<evidence type="ECO:0000256" key="6">
    <source>
        <dbReference type="ARBA" id="ARBA00022989"/>
    </source>
</evidence>
<name>A0A1H9BXN6_9BACI</name>
<evidence type="ECO:0000256" key="4">
    <source>
        <dbReference type="ARBA" id="ARBA00022692"/>
    </source>
</evidence>
<keyword evidence="10" id="KW-1185">Reference proteome</keyword>
<sequence length="176" mass="20450">MRFLYLPLTLLILLVLESVAVRFIPKSITISDLIYIPHWILVFSLLILLFYDRNHTYHGIINGVIFGALFELVYTDLVGVYLLAYGIALYLVHLLTKVLQQNFAVSFLLVTLSIVVAEFILYFIYSLVGQVDMTVNQFVQLRLIPTTLSNILFLLIIYPFFAKRLTKWQEEDQQIK</sequence>
<evidence type="ECO:0000256" key="7">
    <source>
        <dbReference type="ARBA" id="ARBA00023136"/>
    </source>
</evidence>
<keyword evidence="6 8" id="KW-1133">Transmembrane helix</keyword>
<feature type="transmembrane region" description="Helical" evidence="8">
    <location>
        <begin position="143"/>
        <end position="161"/>
    </location>
</feature>
<evidence type="ECO:0000313" key="9">
    <source>
        <dbReference type="EMBL" id="SEP93649.1"/>
    </source>
</evidence>
<evidence type="ECO:0000256" key="2">
    <source>
        <dbReference type="ARBA" id="ARBA00007776"/>
    </source>
</evidence>
<dbReference type="GO" id="GO:0008360">
    <property type="term" value="P:regulation of cell shape"/>
    <property type="evidence" value="ECO:0007669"/>
    <property type="project" value="UniProtKB-KW"/>
</dbReference>
<keyword evidence="7 8" id="KW-0472">Membrane</keyword>
<dbReference type="InterPro" id="IPR007227">
    <property type="entry name" value="Cell_shape_determining_MreD"/>
</dbReference>
<keyword evidence="5" id="KW-0133">Cell shape</keyword>
<proteinExistence type="inferred from homology"/>
<evidence type="ECO:0000256" key="3">
    <source>
        <dbReference type="ARBA" id="ARBA00022475"/>
    </source>
</evidence>
<comment type="similarity">
    <text evidence="2">Belongs to the MreD family.</text>
</comment>
<evidence type="ECO:0000256" key="8">
    <source>
        <dbReference type="SAM" id="Phobius"/>
    </source>
</evidence>
<dbReference type="OrthoDB" id="1653857at2"/>
<dbReference type="Proteomes" id="UP000199427">
    <property type="component" value="Unassembled WGS sequence"/>
</dbReference>
<dbReference type="AlphaFoldDB" id="A0A1H9BXN6"/>
<dbReference type="STRING" id="571933.SAMN05216362_104121"/>
<reference evidence="9 10" key="1">
    <citation type="submission" date="2016-10" db="EMBL/GenBank/DDBJ databases">
        <authorList>
            <person name="de Groot N.N."/>
        </authorList>
    </citation>
    <scope>NUCLEOTIDE SEQUENCE [LARGE SCALE GENOMIC DNA]</scope>
    <source>
        <strain evidence="9 10">DSM 21633</strain>
    </source>
</reference>
<feature type="transmembrane region" description="Helical" evidence="8">
    <location>
        <begin position="103"/>
        <end position="123"/>
    </location>
</feature>
<comment type="subcellular location">
    <subcellularLocation>
        <location evidence="1">Cell membrane</location>
        <topology evidence="1">Multi-pass membrane protein</topology>
    </subcellularLocation>
</comment>
<dbReference type="Pfam" id="PF04093">
    <property type="entry name" value="MreD"/>
    <property type="match status" value="1"/>
</dbReference>
<gene>
    <name evidence="9" type="ORF">SAMN05216362_104121</name>
</gene>
<accession>A0A1H9BXN6</accession>
<dbReference type="EMBL" id="FOES01000004">
    <property type="protein sequence ID" value="SEP93649.1"/>
    <property type="molecule type" value="Genomic_DNA"/>
</dbReference>
<feature type="transmembrane region" description="Helical" evidence="8">
    <location>
        <begin position="80"/>
        <end position="96"/>
    </location>
</feature>
<keyword evidence="3" id="KW-1003">Cell membrane</keyword>
<evidence type="ECO:0000256" key="5">
    <source>
        <dbReference type="ARBA" id="ARBA00022960"/>
    </source>
</evidence>
<feature type="transmembrane region" description="Helical" evidence="8">
    <location>
        <begin position="30"/>
        <end position="50"/>
    </location>
</feature>
<protein>
    <submittedName>
        <fullName evidence="9">Rod shape-determining protein MreD</fullName>
    </submittedName>
</protein>
<evidence type="ECO:0000256" key="1">
    <source>
        <dbReference type="ARBA" id="ARBA00004651"/>
    </source>
</evidence>
<dbReference type="RefSeq" id="WP_091772706.1">
    <property type="nucleotide sequence ID" value="NZ_FOES01000004.1"/>
</dbReference>
<keyword evidence="4 8" id="KW-0812">Transmembrane</keyword>
<dbReference type="GO" id="GO:0005886">
    <property type="term" value="C:plasma membrane"/>
    <property type="evidence" value="ECO:0007669"/>
    <property type="project" value="UniProtKB-SubCell"/>
</dbReference>
<dbReference type="NCBIfam" id="TIGR03426">
    <property type="entry name" value="shape_MreD"/>
    <property type="match status" value="1"/>
</dbReference>
<evidence type="ECO:0000313" key="10">
    <source>
        <dbReference type="Proteomes" id="UP000199427"/>
    </source>
</evidence>
<organism evidence="9 10">
    <name type="scientific">Piscibacillus halophilus</name>
    <dbReference type="NCBI Taxonomy" id="571933"/>
    <lineage>
        <taxon>Bacteria</taxon>
        <taxon>Bacillati</taxon>
        <taxon>Bacillota</taxon>
        <taxon>Bacilli</taxon>
        <taxon>Bacillales</taxon>
        <taxon>Bacillaceae</taxon>
        <taxon>Piscibacillus</taxon>
    </lineage>
</organism>